<protein>
    <submittedName>
        <fullName evidence="2">Uncharacterized protein</fullName>
    </submittedName>
</protein>
<dbReference type="Proteomes" id="UP001283361">
    <property type="component" value="Unassembled WGS sequence"/>
</dbReference>
<sequence length="73" mass="7545">MLAVALPANMAYEKGGDRGQKGHGIPNVAGLEVTAGENKGWQGPDDSRRKPGDQIPGVCNFVISGPSRSPSLS</sequence>
<evidence type="ECO:0000256" key="1">
    <source>
        <dbReference type="SAM" id="MobiDB-lite"/>
    </source>
</evidence>
<accession>A0AAE0ZSQ9</accession>
<organism evidence="2 3">
    <name type="scientific">Elysia crispata</name>
    <name type="common">lettuce slug</name>
    <dbReference type="NCBI Taxonomy" id="231223"/>
    <lineage>
        <taxon>Eukaryota</taxon>
        <taxon>Metazoa</taxon>
        <taxon>Spiralia</taxon>
        <taxon>Lophotrochozoa</taxon>
        <taxon>Mollusca</taxon>
        <taxon>Gastropoda</taxon>
        <taxon>Heterobranchia</taxon>
        <taxon>Euthyneura</taxon>
        <taxon>Panpulmonata</taxon>
        <taxon>Sacoglossa</taxon>
        <taxon>Placobranchoidea</taxon>
        <taxon>Plakobranchidae</taxon>
        <taxon>Elysia</taxon>
    </lineage>
</organism>
<gene>
    <name evidence="2" type="ORF">RRG08_036582</name>
</gene>
<reference evidence="2" key="1">
    <citation type="journal article" date="2023" name="G3 (Bethesda)">
        <title>A reference genome for the long-term kleptoplast-retaining sea slug Elysia crispata morphotype clarki.</title>
        <authorList>
            <person name="Eastman K.E."/>
            <person name="Pendleton A.L."/>
            <person name="Shaikh M.A."/>
            <person name="Suttiyut T."/>
            <person name="Ogas R."/>
            <person name="Tomko P."/>
            <person name="Gavelis G."/>
            <person name="Widhalm J.R."/>
            <person name="Wisecaver J.H."/>
        </authorList>
    </citation>
    <scope>NUCLEOTIDE SEQUENCE</scope>
    <source>
        <strain evidence="2">ECLA1</strain>
    </source>
</reference>
<evidence type="ECO:0000313" key="3">
    <source>
        <dbReference type="Proteomes" id="UP001283361"/>
    </source>
</evidence>
<evidence type="ECO:0000313" key="2">
    <source>
        <dbReference type="EMBL" id="KAK3773892.1"/>
    </source>
</evidence>
<proteinExistence type="predicted"/>
<dbReference type="AlphaFoldDB" id="A0AAE0ZSQ9"/>
<keyword evidence="3" id="KW-1185">Reference proteome</keyword>
<name>A0AAE0ZSQ9_9GAST</name>
<comment type="caution">
    <text evidence="2">The sequence shown here is derived from an EMBL/GenBank/DDBJ whole genome shotgun (WGS) entry which is preliminary data.</text>
</comment>
<dbReference type="EMBL" id="JAWDGP010003486">
    <property type="protein sequence ID" value="KAK3773892.1"/>
    <property type="molecule type" value="Genomic_DNA"/>
</dbReference>
<feature type="region of interest" description="Disordered" evidence="1">
    <location>
        <begin position="13"/>
        <end position="73"/>
    </location>
</feature>